<dbReference type="Proteomes" id="UP000765845">
    <property type="component" value="Unassembled WGS sequence"/>
</dbReference>
<keyword evidence="1" id="KW-0732">Signal</keyword>
<dbReference type="EMBL" id="JAAWWK010000001">
    <property type="protein sequence ID" value="NKI16303.1"/>
    <property type="molecule type" value="Genomic_DNA"/>
</dbReference>
<protein>
    <submittedName>
        <fullName evidence="2">DUF3108 domain-containing protein</fullName>
    </submittedName>
</protein>
<feature type="chain" id="PRO_5047111455" evidence="1">
    <location>
        <begin position="32"/>
        <end position="257"/>
    </location>
</feature>
<name>A0ABX1GAW0_9GAMM</name>
<feature type="signal peptide" evidence="1">
    <location>
        <begin position="1"/>
        <end position="31"/>
    </location>
</feature>
<proteinExistence type="predicted"/>
<dbReference type="Gene3D" id="2.40.360.20">
    <property type="match status" value="1"/>
</dbReference>
<evidence type="ECO:0000313" key="3">
    <source>
        <dbReference type="Proteomes" id="UP000765845"/>
    </source>
</evidence>
<reference evidence="2 3" key="1">
    <citation type="submission" date="2020-04" db="EMBL/GenBank/DDBJ databases">
        <authorList>
            <person name="Yoon J."/>
        </authorList>
    </citation>
    <scope>NUCLEOTIDE SEQUENCE [LARGE SCALE GENOMIC DNA]</scope>
    <source>
        <strain evidence="2 3">KMU-166</strain>
    </source>
</reference>
<dbReference type="InterPro" id="IPR021457">
    <property type="entry name" value="DUF3108"/>
</dbReference>
<dbReference type="Pfam" id="PF11306">
    <property type="entry name" value="DUF3108"/>
    <property type="match status" value="1"/>
</dbReference>
<evidence type="ECO:0000313" key="2">
    <source>
        <dbReference type="EMBL" id="NKI16303.1"/>
    </source>
</evidence>
<sequence length="257" mass="29655">MTKHYRKAASHTLIRSLTAWLIFSLSSAAMGDTVASPEATPPIPLHPYRAEYQISHNGLSTVAKRELARRGEHWVLSQNARIFFLKVDEEALIETTDSGLRPLRYDYENSVSSKRNQRIRFDWQRNTVADKKARKPWSFELKDNYTDQLSSQLQLRQQLLAGSFDDNGHIEQTIISNGKIKTYRIEKLGEESVETALGNFDTVKLRRHREGSSSETFIWMAPELNYLIVKMEQVEDDDNFSLEILKADIRPALAQQW</sequence>
<organism evidence="2 3">
    <name type="scientific">Spongiibacter thalassae</name>
    <dbReference type="NCBI Taxonomy" id="2721624"/>
    <lineage>
        <taxon>Bacteria</taxon>
        <taxon>Pseudomonadati</taxon>
        <taxon>Pseudomonadota</taxon>
        <taxon>Gammaproteobacteria</taxon>
        <taxon>Cellvibrionales</taxon>
        <taxon>Spongiibacteraceae</taxon>
        <taxon>Spongiibacter</taxon>
    </lineage>
</organism>
<comment type="caution">
    <text evidence="2">The sequence shown here is derived from an EMBL/GenBank/DDBJ whole genome shotgun (WGS) entry which is preliminary data.</text>
</comment>
<dbReference type="RefSeq" id="WP_168448829.1">
    <property type="nucleotide sequence ID" value="NZ_JAAWWK010000001.1"/>
</dbReference>
<evidence type="ECO:0000256" key="1">
    <source>
        <dbReference type="SAM" id="SignalP"/>
    </source>
</evidence>
<keyword evidence="3" id="KW-1185">Reference proteome</keyword>
<gene>
    <name evidence="2" type="ORF">HCU74_02605</name>
</gene>
<accession>A0ABX1GAW0</accession>